<keyword evidence="5 11" id="KW-0720">Serine protease</keyword>
<dbReference type="SMR" id="B4J1E5"/>
<dbReference type="Proteomes" id="UP000001070">
    <property type="component" value="Unassembled WGS sequence"/>
</dbReference>
<evidence type="ECO:0000256" key="9">
    <source>
        <dbReference type="ARBA" id="ARBA00023180"/>
    </source>
</evidence>
<dbReference type="InterPro" id="IPR033116">
    <property type="entry name" value="TRYPSIN_SER"/>
</dbReference>
<proteinExistence type="inferred from homology"/>
<reference evidence="16 17" key="1">
    <citation type="journal article" date="2007" name="Nature">
        <title>Evolution of genes and genomes on the Drosophila phylogeny.</title>
        <authorList>
            <consortium name="Drosophila 12 Genomes Consortium"/>
            <person name="Clark A.G."/>
            <person name="Eisen M.B."/>
            <person name="Smith D.R."/>
            <person name="Bergman C.M."/>
            <person name="Oliver B."/>
            <person name="Markow T.A."/>
            <person name="Kaufman T.C."/>
            <person name="Kellis M."/>
            <person name="Gelbart W."/>
            <person name="Iyer V.N."/>
            <person name="Pollard D.A."/>
            <person name="Sackton T.B."/>
            <person name="Larracuente A.M."/>
            <person name="Singh N.D."/>
            <person name="Abad J.P."/>
            <person name="Abt D.N."/>
            <person name="Adryan B."/>
            <person name="Aguade M."/>
            <person name="Akashi H."/>
            <person name="Anderson W.W."/>
            <person name="Aquadro C.F."/>
            <person name="Ardell D.H."/>
            <person name="Arguello R."/>
            <person name="Artieri C.G."/>
            <person name="Barbash D.A."/>
            <person name="Barker D."/>
            <person name="Barsanti P."/>
            <person name="Batterham P."/>
            <person name="Batzoglou S."/>
            <person name="Begun D."/>
            <person name="Bhutkar A."/>
            <person name="Blanco E."/>
            <person name="Bosak S.A."/>
            <person name="Bradley R.K."/>
            <person name="Brand A.D."/>
            <person name="Brent M.R."/>
            <person name="Brooks A.N."/>
            <person name="Brown R.H."/>
            <person name="Butlin R.K."/>
            <person name="Caggese C."/>
            <person name="Calvi B.R."/>
            <person name="Bernardo de Carvalho A."/>
            <person name="Caspi A."/>
            <person name="Castrezana S."/>
            <person name="Celniker S.E."/>
            <person name="Chang J.L."/>
            <person name="Chapple C."/>
            <person name="Chatterji S."/>
            <person name="Chinwalla A."/>
            <person name="Civetta A."/>
            <person name="Clifton S.W."/>
            <person name="Comeron J.M."/>
            <person name="Costello J.C."/>
            <person name="Coyne J.A."/>
            <person name="Daub J."/>
            <person name="David R.G."/>
            <person name="Delcher A.L."/>
            <person name="Delehaunty K."/>
            <person name="Do C.B."/>
            <person name="Ebling H."/>
            <person name="Edwards K."/>
            <person name="Eickbush T."/>
            <person name="Evans J.D."/>
            <person name="Filipski A."/>
            <person name="Findeiss S."/>
            <person name="Freyhult E."/>
            <person name="Fulton L."/>
            <person name="Fulton R."/>
            <person name="Garcia A.C."/>
            <person name="Gardiner A."/>
            <person name="Garfield D.A."/>
            <person name="Garvin B.E."/>
            <person name="Gibson G."/>
            <person name="Gilbert D."/>
            <person name="Gnerre S."/>
            <person name="Godfrey J."/>
            <person name="Good R."/>
            <person name="Gotea V."/>
            <person name="Gravely B."/>
            <person name="Greenberg A.J."/>
            <person name="Griffiths-Jones S."/>
            <person name="Gross S."/>
            <person name="Guigo R."/>
            <person name="Gustafson E.A."/>
            <person name="Haerty W."/>
            <person name="Hahn M.W."/>
            <person name="Halligan D.L."/>
            <person name="Halpern A.L."/>
            <person name="Halter G.M."/>
            <person name="Han M.V."/>
            <person name="Heger A."/>
            <person name="Hillier L."/>
            <person name="Hinrichs A.S."/>
            <person name="Holmes I."/>
            <person name="Hoskins R.A."/>
            <person name="Hubisz M.J."/>
            <person name="Hultmark D."/>
            <person name="Huntley M.A."/>
            <person name="Jaffe D.B."/>
            <person name="Jagadeeshan S."/>
            <person name="Jeck W.R."/>
            <person name="Johnson J."/>
            <person name="Jones C.D."/>
            <person name="Jordan W.C."/>
            <person name="Karpen G.H."/>
            <person name="Kataoka E."/>
            <person name="Keightley P.D."/>
            <person name="Kheradpour P."/>
            <person name="Kirkness E.F."/>
            <person name="Koerich L.B."/>
            <person name="Kristiansen K."/>
            <person name="Kudrna D."/>
            <person name="Kulathinal R.J."/>
            <person name="Kumar S."/>
            <person name="Kwok R."/>
            <person name="Lander E."/>
            <person name="Langley C.H."/>
            <person name="Lapoint R."/>
            <person name="Lazzaro B.P."/>
            <person name="Lee S.J."/>
            <person name="Levesque L."/>
            <person name="Li R."/>
            <person name="Lin C.F."/>
            <person name="Lin M.F."/>
            <person name="Lindblad-Toh K."/>
            <person name="Llopart A."/>
            <person name="Long M."/>
            <person name="Low L."/>
            <person name="Lozovsky E."/>
            <person name="Lu J."/>
            <person name="Luo M."/>
            <person name="Machado C.A."/>
            <person name="Makalowski W."/>
            <person name="Marzo M."/>
            <person name="Matsuda M."/>
            <person name="Matzkin L."/>
            <person name="McAllister B."/>
            <person name="McBride C.S."/>
            <person name="McKernan B."/>
            <person name="McKernan K."/>
            <person name="Mendez-Lago M."/>
            <person name="Minx P."/>
            <person name="Mollenhauer M.U."/>
            <person name="Montooth K."/>
            <person name="Mount S.M."/>
            <person name="Mu X."/>
            <person name="Myers E."/>
            <person name="Negre B."/>
            <person name="Newfeld S."/>
            <person name="Nielsen R."/>
            <person name="Noor M.A."/>
            <person name="O'Grady P."/>
            <person name="Pachter L."/>
            <person name="Papaceit M."/>
            <person name="Parisi M.J."/>
            <person name="Parisi M."/>
            <person name="Parts L."/>
            <person name="Pedersen J.S."/>
            <person name="Pesole G."/>
            <person name="Phillippy A.M."/>
            <person name="Ponting C.P."/>
            <person name="Pop M."/>
            <person name="Porcelli D."/>
            <person name="Powell J.R."/>
            <person name="Prohaska S."/>
            <person name="Pruitt K."/>
            <person name="Puig M."/>
            <person name="Quesneville H."/>
            <person name="Ram K.R."/>
            <person name="Rand D."/>
            <person name="Rasmussen M.D."/>
            <person name="Reed L.K."/>
            <person name="Reenan R."/>
            <person name="Reily A."/>
            <person name="Remington K.A."/>
            <person name="Rieger T.T."/>
            <person name="Ritchie M.G."/>
            <person name="Robin C."/>
            <person name="Rogers Y.H."/>
            <person name="Rohde C."/>
            <person name="Rozas J."/>
            <person name="Rubenfield M.J."/>
            <person name="Ruiz A."/>
            <person name="Russo S."/>
            <person name="Salzberg S.L."/>
            <person name="Sanchez-Gracia A."/>
            <person name="Saranga D.J."/>
            <person name="Sato H."/>
            <person name="Schaeffer S.W."/>
            <person name="Schatz M.C."/>
            <person name="Schlenke T."/>
            <person name="Schwartz R."/>
            <person name="Segarra C."/>
            <person name="Singh R.S."/>
            <person name="Sirot L."/>
            <person name="Sirota M."/>
            <person name="Sisneros N.B."/>
            <person name="Smith C.D."/>
            <person name="Smith T.F."/>
            <person name="Spieth J."/>
            <person name="Stage D.E."/>
            <person name="Stark A."/>
            <person name="Stephan W."/>
            <person name="Strausberg R.L."/>
            <person name="Strempel S."/>
            <person name="Sturgill D."/>
            <person name="Sutton G."/>
            <person name="Sutton G.G."/>
            <person name="Tao W."/>
            <person name="Teichmann S."/>
            <person name="Tobari Y.N."/>
            <person name="Tomimura Y."/>
            <person name="Tsolas J.M."/>
            <person name="Valente V.L."/>
            <person name="Venter E."/>
            <person name="Venter J.C."/>
            <person name="Vicario S."/>
            <person name="Vieira F.G."/>
            <person name="Vilella A.J."/>
            <person name="Villasante A."/>
            <person name="Walenz B."/>
            <person name="Wang J."/>
            <person name="Wasserman M."/>
            <person name="Watts T."/>
            <person name="Wilson D."/>
            <person name="Wilson R.K."/>
            <person name="Wing R.A."/>
            <person name="Wolfner M.F."/>
            <person name="Wong A."/>
            <person name="Wong G.K."/>
            <person name="Wu C.I."/>
            <person name="Wu G."/>
            <person name="Yamamoto D."/>
            <person name="Yang H.P."/>
            <person name="Yang S.P."/>
            <person name="Yorke J.A."/>
            <person name="Yoshida K."/>
            <person name="Zdobnov E."/>
            <person name="Zhang P."/>
            <person name="Zhang Y."/>
            <person name="Zimin A.V."/>
            <person name="Baldwin J."/>
            <person name="Abdouelleil A."/>
            <person name="Abdulkadir J."/>
            <person name="Abebe A."/>
            <person name="Abera B."/>
            <person name="Abreu J."/>
            <person name="Acer S.C."/>
            <person name="Aftuck L."/>
            <person name="Alexander A."/>
            <person name="An P."/>
            <person name="Anderson E."/>
            <person name="Anderson S."/>
            <person name="Arachi H."/>
            <person name="Azer M."/>
            <person name="Bachantsang P."/>
            <person name="Barry A."/>
            <person name="Bayul T."/>
            <person name="Berlin A."/>
            <person name="Bessette D."/>
            <person name="Bloom T."/>
            <person name="Blye J."/>
            <person name="Boguslavskiy L."/>
            <person name="Bonnet C."/>
            <person name="Boukhgalter B."/>
            <person name="Bourzgui I."/>
            <person name="Brown A."/>
            <person name="Cahill P."/>
            <person name="Channer S."/>
            <person name="Cheshatsang Y."/>
            <person name="Chuda L."/>
            <person name="Citroen M."/>
            <person name="Collymore A."/>
            <person name="Cooke P."/>
            <person name="Costello M."/>
            <person name="D'Aco K."/>
            <person name="Daza R."/>
            <person name="De Haan G."/>
            <person name="DeGray S."/>
            <person name="DeMaso C."/>
            <person name="Dhargay N."/>
            <person name="Dooley K."/>
            <person name="Dooley E."/>
            <person name="Doricent M."/>
            <person name="Dorje P."/>
            <person name="Dorjee K."/>
            <person name="Dupes A."/>
            <person name="Elong R."/>
            <person name="Falk J."/>
            <person name="Farina A."/>
            <person name="Faro S."/>
            <person name="Ferguson D."/>
            <person name="Fisher S."/>
            <person name="Foley C.D."/>
            <person name="Franke A."/>
            <person name="Friedrich D."/>
            <person name="Gadbois L."/>
            <person name="Gearin G."/>
            <person name="Gearin C.R."/>
            <person name="Giannoukos G."/>
            <person name="Goode T."/>
            <person name="Graham J."/>
            <person name="Grandbois E."/>
            <person name="Grewal S."/>
            <person name="Gyaltsen K."/>
            <person name="Hafez N."/>
            <person name="Hagos B."/>
            <person name="Hall J."/>
            <person name="Henson C."/>
            <person name="Hollinger A."/>
            <person name="Honan T."/>
            <person name="Huard M.D."/>
            <person name="Hughes L."/>
            <person name="Hurhula B."/>
            <person name="Husby M.E."/>
            <person name="Kamat A."/>
            <person name="Kanga B."/>
            <person name="Kashin S."/>
            <person name="Khazanovich D."/>
            <person name="Kisner P."/>
            <person name="Lance K."/>
            <person name="Lara M."/>
            <person name="Lee W."/>
            <person name="Lennon N."/>
            <person name="Letendre F."/>
            <person name="LeVine R."/>
            <person name="Lipovsky A."/>
            <person name="Liu X."/>
            <person name="Liu J."/>
            <person name="Liu S."/>
            <person name="Lokyitsang T."/>
            <person name="Lokyitsang Y."/>
            <person name="Lubonja R."/>
            <person name="Lui A."/>
            <person name="MacDonald P."/>
            <person name="Magnisalis V."/>
            <person name="Maru K."/>
            <person name="Matthews C."/>
            <person name="McCusker W."/>
            <person name="McDonough S."/>
            <person name="Mehta T."/>
            <person name="Meldrim J."/>
            <person name="Meneus L."/>
            <person name="Mihai O."/>
            <person name="Mihalev A."/>
            <person name="Mihova T."/>
            <person name="Mittelman R."/>
            <person name="Mlenga V."/>
            <person name="Montmayeur A."/>
            <person name="Mulrain L."/>
            <person name="Navidi A."/>
            <person name="Naylor J."/>
            <person name="Negash T."/>
            <person name="Nguyen T."/>
            <person name="Nguyen N."/>
            <person name="Nicol R."/>
            <person name="Norbu C."/>
            <person name="Norbu N."/>
            <person name="Novod N."/>
            <person name="O'Neill B."/>
            <person name="Osman S."/>
            <person name="Markiewicz E."/>
            <person name="Oyono O.L."/>
            <person name="Patti C."/>
            <person name="Phunkhang P."/>
            <person name="Pierre F."/>
            <person name="Priest M."/>
            <person name="Raghuraman S."/>
            <person name="Rege F."/>
            <person name="Reyes R."/>
            <person name="Rise C."/>
            <person name="Rogov P."/>
            <person name="Ross K."/>
            <person name="Ryan E."/>
            <person name="Settipalli S."/>
            <person name="Shea T."/>
            <person name="Sherpa N."/>
            <person name="Shi L."/>
            <person name="Shih D."/>
            <person name="Sparrow T."/>
            <person name="Spaulding J."/>
            <person name="Stalker J."/>
            <person name="Stange-Thomann N."/>
            <person name="Stavropoulos S."/>
            <person name="Stone C."/>
            <person name="Strader C."/>
            <person name="Tesfaye S."/>
            <person name="Thomson T."/>
            <person name="Thoulutsang Y."/>
            <person name="Thoulutsang D."/>
            <person name="Topham K."/>
            <person name="Topping I."/>
            <person name="Tsamla T."/>
            <person name="Vassiliev H."/>
            <person name="Vo A."/>
            <person name="Wangchuk T."/>
            <person name="Wangdi T."/>
            <person name="Weiand M."/>
            <person name="Wilkinson J."/>
            <person name="Wilson A."/>
            <person name="Yadav S."/>
            <person name="Young G."/>
            <person name="Yu Q."/>
            <person name="Zembek L."/>
            <person name="Zhong D."/>
            <person name="Zimmer A."/>
            <person name="Zwirko Z."/>
            <person name="Jaffe D.B."/>
            <person name="Alvarez P."/>
            <person name="Brockman W."/>
            <person name="Butler J."/>
            <person name="Chin C."/>
            <person name="Gnerre S."/>
            <person name="Grabherr M."/>
            <person name="Kleber M."/>
            <person name="Mauceli E."/>
            <person name="MacCallum I."/>
        </authorList>
    </citation>
    <scope>NUCLEOTIDE SEQUENCE [LARGE SCALE GENOMIC DNA]</scope>
    <source>
        <strain evidence="17">Tucson 15287-2541.00</strain>
    </source>
</reference>
<dbReference type="FunFam" id="2.40.10.10:FF:000134">
    <property type="entry name" value="Uncharacterized protein, isoform B"/>
    <property type="match status" value="1"/>
</dbReference>
<feature type="domain" description="Clip" evidence="15">
    <location>
        <begin position="30"/>
        <end position="86"/>
    </location>
</feature>
<dbReference type="GO" id="GO:0005576">
    <property type="term" value="C:extracellular region"/>
    <property type="evidence" value="ECO:0007669"/>
    <property type="project" value="UniProtKB-SubCell"/>
</dbReference>
<dbReference type="PROSITE" id="PS51888">
    <property type="entry name" value="CLIP"/>
    <property type="match status" value="2"/>
</dbReference>
<dbReference type="Pfam" id="PF00089">
    <property type="entry name" value="Trypsin"/>
    <property type="match status" value="1"/>
</dbReference>
<organism evidence="17">
    <name type="scientific">Drosophila grimshawi</name>
    <name type="common">Hawaiian fruit fly</name>
    <name type="synonym">Idiomyia grimshawi</name>
    <dbReference type="NCBI Taxonomy" id="7222"/>
    <lineage>
        <taxon>Eukaryota</taxon>
        <taxon>Metazoa</taxon>
        <taxon>Ecdysozoa</taxon>
        <taxon>Arthropoda</taxon>
        <taxon>Hexapoda</taxon>
        <taxon>Insecta</taxon>
        <taxon>Pterygota</taxon>
        <taxon>Neoptera</taxon>
        <taxon>Endopterygota</taxon>
        <taxon>Diptera</taxon>
        <taxon>Brachycera</taxon>
        <taxon>Muscomorpha</taxon>
        <taxon>Ephydroidea</taxon>
        <taxon>Drosophilidae</taxon>
        <taxon>Drosophila</taxon>
        <taxon>Hawaiian Drosophila</taxon>
    </lineage>
</organism>
<comment type="similarity">
    <text evidence="10 12">Belongs to the peptidase S1 family. CLIP subfamily.</text>
</comment>
<evidence type="ECO:0000256" key="3">
    <source>
        <dbReference type="ARBA" id="ARBA00022729"/>
    </source>
</evidence>
<name>B4J1E5_DROGR</name>
<keyword evidence="2" id="KW-0479">Metal-binding</keyword>
<dbReference type="InterPro" id="IPR009003">
    <property type="entry name" value="Peptidase_S1_PA"/>
</dbReference>
<keyword evidence="9" id="KW-0325">Glycoprotein</keyword>
<evidence type="ECO:0000256" key="6">
    <source>
        <dbReference type="ARBA" id="ARBA00022837"/>
    </source>
</evidence>
<dbReference type="GO" id="GO:0004252">
    <property type="term" value="F:serine-type endopeptidase activity"/>
    <property type="evidence" value="ECO:0007669"/>
    <property type="project" value="UniProtKB-UniRule"/>
</dbReference>
<comment type="subcellular location">
    <subcellularLocation>
        <location evidence="12">Secreted</location>
    </subcellularLocation>
</comment>
<gene>
    <name evidence="16" type="primary">Dgri\GH15923</name>
    <name evidence="16" type="ORF">Dgri_GH15923</name>
</gene>
<keyword evidence="8" id="KW-1015">Disulfide bond</keyword>
<feature type="signal peptide" evidence="13">
    <location>
        <begin position="1"/>
        <end position="15"/>
    </location>
</feature>
<evidence type="ECO:0000313" key="17">
    <source>
        <dbReference type="Proteomes" id="UP000001070"/>
    </source>
</evidence>
<dbReference type="HOGENOM" id="CLU_006842_0_3_1"/>
<evidence type="ECO:0000313" key="16">
    <source>
        <dbReference type="EMBL" id="EDV95836.1"/>
    </source>
</evidence>
<dbReference type="AlphaFoldDB" id="B4J1E5"/>
<keyword evidence="3 13" id="KW-0732">Signal</keyword>
<evidence type="ECO:0000256" key="4">
    <source>
        <dbReference type="ARBA" id="ARBA00022801"/>
    </source>
</evidence>
<feature type="domain" description="Peptidase S1" evidence="14">
    <location>
        <begin position="260"/>
        <end position="507"/>
    </location>
</feature>
<sequence length="510" mass="55931">MKLVISVVLTIACLATPMPAQFNRRQVRQDCITPENYYGSCVGLSYCPQASNVFQLTDRRTAQNYVIALQRSCGTRNINGDPVVCCTRPITNQNPVTVRPTQPVTERPPNPFFPTQSTFVTPQVQPFTTQAPTGNPWIQYTTQRPTIRTTTAPVTSNSIVERGPSCRFPPGRLGECVDIKSCPSVFNELKVRQTDAAFAKELQASNLVCGRVGSNVCCPTGQTVTTSQPVTAANLEEVPRRLPTVEEGCGSTPKATFKKVVGGEPAKQGAWPWIALLGYDDGSSSPFKCGGTLITARHIITAAHCIRDDLTFVRLGEHDLTTDAEARHVDIPIAKKVRYPQYTPRNGRGDIAMLYLDRNVQFTDTIIPICMPSSSTLRTKSYVSTNPFVAGWGKTQENGKSSSVLMQLMIPVLTNEVCRTQYAKVNRYFNEEQFDKAVLCAGVLSGGKDTCQGDSGGPLMSSEVFNNQIRFYLIGVVSYGVGCARAEIPGVYASTQYFMDWILEMLLDTP</sequence>
<dbReference type="EC" id="3.4.21.-" evidence="11"/>
<evidence type="ECO:0000256" key="7">
    <source>
        <dbReference type="ARBA" id="ARBA00023145"/>
    </source>
</evidence>
<evidence type="ECO:0000259" key="14">
    <source>
        <dbReference type="PROSITE" id="PS50240"/>
    </source>
</evidence>
<dbReference type="InParanoid" id="B4J1E5"/>
<dbReference type="SMART" id="SM00020">
    <property type="entry name" value="Tryp_SPc"/>
    <property type="match status" value="1"/>
</dbReference>
<protein>
    <recommendedName>
        <fullName evidence="12">CLIP domain-containing serine protease</fullName>
        <ecNumber evidence="11">3.4.21.-</ecNumber>
    </recommendedName>
</protein>
<dbReference type="MEROPS" id="S01.B33"/>
<evidence type="ECO:0000256" key="1">
    <source>
        <dbReference type="ARBA" id="ARBA00022670"/>
    </source>
</evidence>
<dbReference type="InterPro" id="IPR043504">
    <property type="entry name" value="Peptidase_S1_PA_chymotrypsin"/>
</dbReference>
<dbReference type="GO" id="GO:0006508">
    <property type="term" value="P:proteolysis"/>
    <property type="evidence" value="ECO:0007669"/>
    <property type="project" value="UniProtKB-KW"/>
</dbReference>
<evidence type="ECO:0000256" key="12">
    <source>
        <dbReference type="RuleBase" id="RU366078"/>
    </source>
</evidence>
<dbReference type="FunCoup" id="B4J1E5">
    <property type="interactions" value="2"/>
</dbReference>
<accession>B4J1E5</accession>
<keyword evidence="1 11" id="KW-0645">Protease</keyword>
<dbReference type="Pfam" id="PF12032">
    <property type="entry name" value="CLIP"/>
    <property type="match status" value="2"/>
</dbReference>
<dbReference type="InterPro" id="IPR038565">
    <property type="entry name" value="CLIP_sf"/>
</dbReference>
<keyword evidence="7" id="KW-0865">Zymogen</keyword>
<evidence type="ECO:0000256" key="11">
    <source>
        <dbReference type="RuleBase" id="RU363034"/>
    </source>
</evidence>
<keyword evidence="12" id="KW-0964">Secreted</keyword>
<dbReference type="EMBL" id="CH916366">
    <property type="protein sequence ID" value="EDV95836.1"/>
    <property type="molecule type" value="Genomic_DNA"/>
</dbReference>
<dbReference type="CDD" id="cd00190">
    <property type="entry name" value="Tryp_SPc"/>
    <property type="match status" value="1"/>
</dbReference>
<dbReference type="PROSITE" id="PS00134">
    <property type="entry name" value="TRYPSIN_HIS"/>
    <property type="match status" value="1"/>
</dbReference>
<evidence type="ECO:0000256" key="13">
    <source>
        <dbReference type="SAM" id="SignalP"/>
    </source>
</evidence>
<dbReference type="InterPro" id="IPR022700">
    <property type="entry name" value="CLIP"/>
</dbReference>
<dbReference type="InterPro" id="IPR001314">
    <property type="entry name" value="Peptidase_S1A"/>
</dbReference>
<dbReference type="SMART" id="SM00680">
    <property type="entry name" value="CLIP"/>
    <property type="match status" value="2"/>
</dbReference>
<evidence type="ECO:0000259" key="15">
    <source>
        <dbReference type="PROSITE" id="PS51888"/>
    </source>
</evidence>
<evidence type="ECO:0000256" key="5">
    <source>
        <dbReference type="ARBA" id="ARBA00022825"/>
    </source>
</evidence>
<feature type="chain" id="PRO_5013356753" description="CLIP domain-containing serine protease" evidence="13">
    <location>
        <begin position="16"/>
        <end position="510"/>
    </location>
</feature>
<dbReference type="SUPFAM" id="SSF50494">
    <property type="entry name" value="Trypsin-like serine proteases"/>
    <property type="match status" value="1"/>
</dbReference>
<dbReference type="GO" id="GO:0046872">
    <property type="term" value="F:metal ion binding"/>
    <property type="evidence" value="ECO:0007669"/>
    <property type="project" value="UniProtKB-KW"/>
</dbReference>
<dbReference type="eggNOG" id="KOG3627">
    <property type="taxonomic scope" value="Eukaryota"/>
</dbReference>
<keyword evidence="17" id="KW-1185">Reference proteome</keyword>
<dbReference type="STRING" id="7222.B4J1E5"/>
<evidence type="ECO:0000256" key="10">
    <source>
        <dbReference type="ARBA" id="ARBA00024195"/>
    </source>
</evidence>
<dbReference type="Gene3D" id="3.30.1640.30">
    <property type="match status" value="2"/>
</dbReference>
<evidence type="ECO:0000256" key="8">
    <source>
        <dbReference type="ARBA" id="ARBA00023157"/>
    </source>
</evidence>
<evidence type="ECO:0000256" key="2">
    <source>
        <dbReference type="ARBA" id="ARBA00022723"/>
    </source>
</evidence>
<dbReference type="FunFam" id="2.40.10.10:FF:000028">
    <property type="entry name" value="Serine protease easter"/>
    <property type="match status" value="1"/>
</dbReference>
<dbReference type="OrthoDB" id="425190at2759"/>
<dbReference type="PROSITE" id="PS00135">
    <property type="entry name" value="TRYPSIN_SER"/>
    <property type="match status" value="1"/>
</dbReference>
<keyword evidence="6" id="KW-0106">Calcium</keyword>
<dbReference type="PRINTS" id="PR00722">
    <property type="entry name" value="CHYMOTRYPSIN"/>
</dbReference>
<dbReference type="OMA" id="TEPRYNP"/>
<feature type="domain" description="Clip" evidence="15">
    <location>
        <begin position="165"/>
        <end position="218"/>
    </location>
</feature>
<dbReference type="PANTHER" id="PTHR24252:SF7">
    <property type="entry name" value="HYALIN"/>
    <property type="match status" value="1"/>
</dbReference>
<comment type="domain">
    <text evidence="12">The clip domain consists of 35-55 residues which are 'knitted' together usually by 3 conserved disulfide bonds forming a clip-like compact structure.</text>
</comment>
<dbReference type="InterPro" id="IPR018114">
    <property type="entry name" value="TRYPSIN_HIS"/>
</dbReference>
<dbReference type="Gene3D" id="2.40.10.10">
    <property type="entry name" value="Trypsin-like serine proteases"/>
    <property type="match status" value="2"/>
</dbReference>
<dbReference type="PhylomeDB" id="B4J1E5"/>
<keyword evidence="4 11" id="KW-0378">Hydrolase</keyword>
<dbReference type="KEGG" id="dgr:6557312"/>
<dbReference type="InterPro" id="IPR001254">
    <property type="entry name" value="Trypsin_dom"/>
</dbReference>
<dbReference type="PANTHER" id="PTHR24252">
    <property type="entry name" value="ACROSIN-RELATED"/>
    <property type="match status" value="1"/>
</dbReference>
<dbReference type="PROSITE" id="PS50240">
    <property type="entry name" value="TRYPSIN_DOM"/>
    <property type="match status" value="1"/>
</dbReference>